<dbReference type="Gene3D" id="3.40.50.1000">
    <property type="entry name" value="HAD superfamily/HAD-like"/>
    <property type="match status" value="1"/>
</dbReference>
<dbReference type="InterPro" id="IPR023214">
    <property type="entry name" value="HAD_sf"/>
</dbReference>
<accession>T1C7Q0</accession>
<dbReference type="InterPro" id="IPR036412">
    <property type="entry name" value="HAD-like_sf"/>
</dbReference>
<dbReference type="EC" id="3.-.-.-" evidence="1"/>
<organism evidence="1">
    <name type="scientific">mine drainage metagenome</name>
    <dbReference type="NCBI Taxonomy" id="410659"/>
    <lineage>
        <taxon>unclassified sequences</taxon>
        <taxon>metagenomes</taxon>
        <taxon>ecological metagenomes</taxon>
    </lineage>
</organism>
<name>T1C7Q0_9ZZZZ</name>
<dbReference type="Gene3D" id="1.10.150.240">
    <property type="entry name" value="Putative phosphatase, domain 2"/>
    <property type="match status" value="1"/>
</dbReference>
<feature type="non-terminal residue" evidence="1">
    <location>
        <position position="102"/>
    </location>
</feature>
<keyword evidence="1" id="KW-0378">Hydrolase</keyword>
<dbReference type="SUPFAM" id="SSF56784">
    <property type="entry name" value="HAD-like"/>
    <property type="match status" value="1"/>
</dbReference>
<dbReference type="EMBL" id="AUZX01002345">
    <property type="protein sequence ID" value="EQD76953.1"/>
    <property type="molecule type" value="Genomic_DNA"/>
</dbReference>
<dbReference type="PANTHER" id="PTHR43481:SF4">
    <property type="entry name" value="GLYCEROL-1-PHOSPHATE PHOSPHOHYDROLASE 1-RELATED"/>
    <property type="match status" value="1"/>
</dbReference>
<reference evidence="1" key="2">
    <citation type="journal article" date="2014" name="ISME J.">
        <title>Microbial stratification in low pH oxic and suboxic macroscopic growths along an acid mine drainage.</title>
        <authorList>
            <person name="Mendez-Garcia C."/>
            <person name="Mesa V."/>
            <person name="Sprenger R.R."/>
            <person name="Richter M."/>
            <person name="Diez M.S."/>
            <person name="Solano J."/>
            <person name="Bargiela R."/>
            <person name="Golyshina O.V."/>
            <person name="Manteca A."/>
            <person name="Ramos J.L."/>
            <person name="Gallego J.R."/>
            <person name="Llorente I."/>
            <person name="Martins Dos Santos V.A."/>
            <person name="Jensen O.N."/>
            <person name="Pelaez A.I."/>
            <person name="Sanchez J."/>
            <person name="Ferrer M."/>
        </authorList>
    </citation>
    <scope>NUCLEOTIDE SEQUENCE</scope>
</reference>
<comment type="caution">
    <text evidence="1">The sequence shown here is derived from an EMBL/GenBank/DDBJ whole genome shotgun (WGS) entry which is preliminary data.</text>
</comment>
<reference evidence="1" key="1">
    <citation type="submission" date="2013-08" db="EMBL/GenBank/DDBJ databases">
        <authorList>
            <person name="Mendez C."/>
            <person name="Richter M."/>
            <person name="Ferrer M."/>
            <person name="Sanchez J."/>
        </authorList>
    </citation>
    <scope>NUCLEOTIDE SEQUENCE</scope>
</reference>
<dbReference type="InterPro" id="IPR023198">
    <property type="entry name" value="PGP-like_dom2"/>
</dbReference>
<sequence length="102" mass="11525">MRAVLFDVDGVVLDSMAIYRRVWRQWCLRAELDPDAVWPLTHGRRPQDTIAMVAPHLAVESELLRLSAFLDQESSPLPAMLGAKELLADLPEERWALVTSNS</sequence>
<dbReference type="InterPro" id="IPR051806">
    <property type="entry name" value="HAD-like_SPP"/>
</dbReference>
<dbReference type="GO" id="GO:0050308">
    <property type="term" value="F:sugar-phosphatase activity"/>
    <property type="evidence" value="ECO:0007669"/>
    <property type="project" value="TreeGrafter"/>
</dbReference>
<proteinExistence type="predicted"/>
<gene>
    <name evidence="1" type="ORF">B1A_03177</name>
</gene>
<evidence type="ECO:0000313" key="1">
    <source>
        <dbReference type="EMBL" id="EQD76953.1"/>
    </source>
</evidence>
<dbReference type="AlphaFoldDB" id="T1C7Q0"/>
<protein>
    <submittedName>
        <fullName evidence="1">Haloacid dehalogenase-like hydrolase domain protein</fullName>
        <ecNumber evidence="1">3.-.-.-</ecNumber>
    </submittedName>
</protein>
<dbReference type="PANTHER" id="PTHR43481">
    <property type="entry name" value="FRUCTOSE-1-PHOSPHATE PHOSPHATASE"/>
    <property type="match status" value="1"/>
</dbReference>